<evidence type="ECO:0000256" key="5">
    <source>
        <dbReference type="ARBA" id="ARBA00023277"/>
    </source>
</evidence>
<dbReference type="InterPro" id="IPR010720">
    <property type="entry name" value="Alpha-L-AF_C"/>
</dbReference>
<organism evidence="8">
    <name type="scientific">marine sediment metagenome</name>
    <dbReference type="NCBI Taxonomy" id="412755"/>
    <lineage>
        <taxon>unclassified sequences</taxon>
        <taxon>metagenomes</taxon>
        <taxon>ecological metagenomes</taxon>
    </lineage>
</organism>
<comment type="caution">
    <text evidence="8">The sequence shown here is derived from an EMBL/GenBank/DDBJ whole genome shotgun (WGS) entry which is preliminary data.</text>
</comment>
<evidence type="ECO:0000313" key="8">
    <source>
        <dbReference type="EMBL" id="KKM75904.1"/>
    </source>
</evidence>
<evidence type="ECO:0000256" key="4">
    <source>
        <dbReference type="ARBA" id="ARBA00022801"/>
    </source>
</evidence>
<dbReference type="Pfam" id="PF06964">
    <property type="entry name" value="Alpha-L-AF_C"/>
    <property type="match status" value="1"/>
</dbReference>
<dbReference type="GO" id="GO:0046556">
    <property type="term" value="F:alpha-L-arabinofuranosidase activity"/>
    <property type="evidence" value="ECO:0007669"/>
    <property type="project" value="UniProtKB-EC"/>
</dbReference>
<name>A0A0F9K1I2_9ZZZZ</name>
<protein>
    <recommendedName>
        <fullName evidence="3">non-reducing end alpha-L-arabinofuranosidase</fullName>
        <ecNumber evidence="3">3.2.1.55</ecNumber>
    </recommendedName>
</protein>
<dbReference type="Gene3D" id="2.60.40.1180">
    <property type="entry name" value="Golgi alpha-mannosidase II"/>
    <property type="match status" value="1"/>
</dbReference>
<dbReference type="Pfam" id="PF22848">
    <property type="entry name" value="ASD1_dom"/>
    <property type="match status" value="1"/>
</dbReference>
<keyword evidence="4" id="KW-0378">Hydrolase</keyword>
<accession>A0A0F9K1I2</accession>
<dbReference type="GO" id="GO:0000272">
    <property type="term" value="P:polysaccharide catabolic process"/>
    <property type="evidence" value="ECO:0007669"/>
    <property type="project" value="TreeGrafter"/>
</dbReference>
<dbReference type="InterPro" id="IPR055235">
    <property type="entry name" value="ASD1_cat"/>
</dbReference>
<evidence type="ECO:0000256" key="3">
    <source>
        <dbReference type="ARBA" id="ARBA00012670"/>
    </source>
</evidence>
<dbReference type="EC" id="3.2.1.55" evidence="3"/>
<comment type="similarity">
    <text evidence="2">Belongs to the glycosyl hydrolase 51 family.</text>
</comment>
<dbReference type="SMART" id="SM00813">
    <property type="entry name" value="Alpha-L-AF_C"/>
    <property type="match status" value="1"/>
</dbReference>
<dbReference type="SUPFAM" id="SSF51445">
    <property type="entry name" value="(Trans)glycosidases"/>
    <property type="match status" value="1"/>
</dbReference>
<proteinExistence type="inferred from homology"/>
<evidence type="ECO:0000256" key="1">
    <source>
        <dbReference type="ARBA" id="ARBA00001462"/>
    </source>
</evidence>
<dbReference type="InterPro" id="IPR017853">
    <property type="entry name" value="GH"/>
</dbReference>
<keyword evidence="5" id="KW-0119">Carbohydrate metabolism</keyword>
<evidence type="ECO:0000259" key="7">
    <source>
        <dbReference type="SMART" id="SM00813"/>
    </source>
</evidence>
<dbReference type="InterPro" id="IPR013780">
    <property type="entry name" value="Glyco_hydro_b"/>
</dbReference>
<feature type="domain" description="Alpha-L-arabinofuranosidase C-terminal" evidence="7">
    <location>
        <begin position="290"/>
        <end position="485"/>
    </location>
</feature>
<dbReference type="Gene3D" id="3.20.20.80">
    <property type="entry name" value="Glycosidases"/>
    <property type="match status" value="1"/>
</dbReference>
<dbReference type="PANTHER" id="PTHR43576:SF3">
    <property type="entry name" value="ALPHA-L-ARABINOFURANOSIDASE C"/>
    <property type="match status" value="1"/>
</dbReference>
<reference evidence="8" key="1">
    <citation type="journal article" date="2015" name="Nature">
        <title>Complex archaea that bridge the gap between prokaryotes and eukaryotes.</title>
        <authorList>
            <person name="Spang A."/>
            <person name="Saw J.H."/>
            <person name="Jorgensen S.L."/>
            <person name="Zaremba-Niedzwiedzka K."/>
            <person name="Martijn J."/>
            <person name="Lind A.E."/>
            <person name="van Eijk R."/>
            <person name="Schleper C."/>
            <person name="Guy L."/>
            <person name="Ettema T.J."/>
        </authorList>
    </citation>
    <scope>NUCLEOTIDE SEQUENCE</scope>
</reference>
<dbReference type="EMBL" id="LAZR01008896">
    <property type="protein sequence ID" value="KKM75904.1"/>
    <property type="molecule type" value="Genomic_DNA"/>
</dbReference>
<comment type="catalytic activity">
    <reaction evidence="1">
        <text>Hydrolysis of terminal non-reducing alpha-L-arabinofuranoside residues in alpha-L-arabinosides.</text>
        <dbReference type="EC" id="3.2.1.55"/>
    </reaction>
</comment>
<dbReference type="AlphaFoldDB" id="A0A0F9K1I2"/>
<dbReference type="SUPFAM" id="SSF51011">
    <property type="entry name" value="Glycosyl hydrolase domain"/>
    <property type="match status" value="1"/>
</dbReference>
<keyword evidence="6" id="KW-0326">Glycosidase</keyword>
<dbReference type="GO" id="GO:0046373">
    <property type="term" value="P:L-arabinose metabolic process"/>
    <property type="evidence" value="ECO:0007669"/>
    <property type="project" value="InterPro"/>
</dbReference>
<evidence type="ECO:0000256" key="6">
    <source>
        <dbReference type="ARBA" id="ARBA00023295"/>
    </source>
</evidence>
<dbReference type="PANTHER" id="PTHR43576">
    <property type="entry name" value="ALPHA-L-ARABINOFURANOSIDASE C-RELATED"/>
    <property type="match status" value="1"/>
</dbReference>
<sequence length="494" mass="55026">MRTTLTLHSRFRIAPVDERVFGGFLEHIGRAVYQGVYDRQSTRADQDGFRTDVCNALARLKMTAMRYPGGNFASGYNWIDGVGPAETRGTVRDLAWQSVEPNEFGTDEFIRLCRRQQWTPMLTVNMGTGTPVEARDWVEYCNCPTPGRYADMRAANGSPAPHDVKLWCLGNEMDGKWQLGHVPAEQYAIRAQQAAKMIKDVDKSVELVVCGSSGVGMDTYMQWDRQVLEYMGDLADYVSLHRYVGNYTDDTADYLAVTNSIDQQIEETDAACRFVQAKRRSKKRAYLCFDEWNVWYKNHDTDGRGRRAPGLLEEVYNLEDALVVAGFLNSFIRHADVVRIANLAQIANVIAPILTRGDEMLIQSIFYPFEMFSARRAGESLRMAIDGPEYDSTSYGRTTMIDASAILDGDRLKVFAVNRSPDRSVEVCVDLADGDVAAIEDAEILTGPEPKAANSFENPDVVVSQPFEEIAVVGGKAIAALPPLSVTAMTLRIG</sequence>
<gene>
    <name evidence="8" type="ORF">LCGC14_1385500</name>
</gene>
<evidence type="ECO:0000256" key="2">
    <source>
        <dbReference type="ARBA" id="ARBA00007186"/>
    </source>
</evidence>